<reference evidence="5 6" key="1">
    <citation type="submission" date="2018-05" db="EMBL/GenBank/DDBJ databases">
        <title>Genomic Encyclopedia of Type Strains, Phase IV (KMG-V): Genome sequencing to study the core and pangenomes of soil and plant-associated prokaryotes.</title>
        <authorList>
            <person name="Whitman W."/>
        </authorList>
    </citation>
    <scope>NUCLEOTIDE SEQUENCE [LARGE SCALE GENOMIC DNA]</scope>
    <source>
        <strain evidence="5 6">SLV-132</strain>
    </source>
</reference>
<dbReference type="PROSITE" id="PS50110">
    <property type="entry name" value="RESPONSE_REGULATORY"/>
    <property type="match status" value="1"/>
</dbReference>
<name>A0A316EN26_9BURK</name>
<dbReference type="SMART" id="SM00448">
    <property type="entry name" value="REC"/>
    <property type="match status" value="1"/>
</dbReference>
<dbReference type="PROSITE" id="PS50043">
    <property type="entry name" value="HTH_LUXR_2"/>
    <property type="match status" value="1"/>
</dbReference>
<dbReference type="Proteomes" id="UP000245754">
    <property type="component" value="Unassembled WGS sequence"/>
</dbReference>
<dbReference type="Pfam" id="PF00196">
    <property type="entry name" value="GerE"/>
    <property type="match status" value="1"/>
</dbReference>
<organism evidence="5 6">
    <name type="scientific">Cupriavidus plantarum</name>
    <dbReference type="NCBI Taxonomy" id="942865"/>
    <lineage>
        <taxon>Bacteria</taxon>
        <taxon>Pseudomonadati</taxon>
        <taxon>Pseudomonadota</taxon>
        <taxon>Betaproteobacteria</taxon>
        <taxon>Burkholderiales</taxon>
        <taxon>Burkholderiaceae</taxon>
        <taxon>Cupriavidus</taxon>
    </lineage>
</organism>
<keyword evidence="2" id="KW-0805">Transcription regulation</keyword>
<dbReference type="SUPFAM" id="SSF52172">
    <property type="entry name" value="CheY-like"/>
    <property type="match status" value="1"/>
</dbReference>
<dbReference type="Pfam" id="PF00072">
    <property type="entry name" value="Response_reg"/>
    <property type="match status" value="1"/>
</dbReference>
<dbReference type="SMART" id="SM00421">
    <property type="entry name" value="HTH_LUXR"/>
    <property type="match status" value="1"/>
</dbReference>
<dbReference type="GO" id="GO:0000160">
    <property type="term" value="P:phosphorelay signal transduction system"/>
    <property type="evidence" value="ECO:0007669"/>
    <property type="project" value="InterPro"/>
</dbReference>
<dbReference type="InterPro" id="IPR000792">
    <property type="entry name" value="Tscrpt_reg_LuxR_C"/>
</dbReference>
<dbReference type="InterPro" id="IPR016032">
    <property type="entry name" value="Sig_transdc_resp-reg_C-effctor"/>
</dbReference>
<keyword evidence="4" id="KW-0804">Transcription</keyword>
<evidence type="ECO:0000256" key="2">
    <source>
        <dbReference type="ARBA" id="ARBA00023015"/>
    </source>
</evidence>
<evidence type="ECO:0000256" key="1">
    <source>
        <dbReference type="ARBA" id="ARBA00022553"/>
    </source>
</evidence>
<dbReference type="GeneID" id="98342879"/>
<gene>
    <name evidence="5" type="ORF">C7419_103220</name>
</gene>
<evidence type="ECO:0000313" key="6">
    <source>
        <dbReference type="Proteomes" id="UP000245754"/>
    </source>
</evidence>
<dbReference type="InterPro" id="IPR058245">
    <property type="entry name" value="NreC/VraR/RcsB-like_REC"/>
</dbReference>
<dbReference type="Gene3D" id="3.40.50.2300">
    <property type="match status" value="1"/>
</dbReference>
<accession>A0A316EN26</accession>
<dbReference type="CDD" id="cd06170">
    <property type="entry name" value="LuxR_C_like"/>
    <property type="match status" value="1"/>
</dbReference>
<dbReference type="OrthoDB" id="9816469at2"/>
<keyword evidence="1" id="KW-0597">Phosphoprotein</keyword>
<dbReference type="InterPro" id="IPR011006">
    <property type="entry name" value="CheY-like_superfamily"/>
</dbReference>
<dbReference type="InterPro" id="IPR039420">
    <property type="entry name" value="WalR-like"/>
</dbReference>
<keyword evidence="6" id="KW-1185">Reference proteome</keyword>
<dbReference type="RefSeq" id="WP_109583981.1">
    <property type="nucleotide sequence ID" value="NZ_CAJPUX010000005.1"/>
</dbReference>
<evidence type="ECO:0000313" key="5">
    <source>
        <dbReference type="EMBL" id="PWK33901.1"/>
    </source>
</evidence>
<keyword evidence="3" id="KW-0238">DNA-binding</keyword>
<dbReference type="GO" id="GO:0003677">
    <property type="term" value="F:DNA binding"/>
    <property type="evidence" value="ECO:0007669"/>
    <property type="project" value="UniProtKB-KW"/>
</dbReference>
<dbReference type="EMBL" id="QGGT01000003">
    <property type="protein sequence ID" value="PWK33901.1"/>
    <property type="molecule type" value="Genomic_DNA"/>
</dbReference>
<dbReference type="PANTHER" id="PTHR43214:SF41">
    <property type="entry name" value="NITRATE_NITRITE RESPONSE REGULATOR PROTEIN NARP"/>
    <property type="match status" value="1"/>
</dbReference>
<dbReference type="PRINTS" id="PR00038">
    <property type="entry name" value="HTHLUXR"/>
</dbReference>
<proteinExistence type="predicted"/>
<dbReference type="InterPro" id="IPR001789">
    <property type="entry name" value="Sig_transdc_resp-reg_receiver"/>
</dbReference>
<evidence type="ECO:0000256" key="3">
    <source>
        <dbReference type="ARBA" id="ARBA00023125"/>
    </source>
</evidence>
<evidence type="ECO:0000256" key="4">
    <source>
        <dbReference type="ARBA" id="ARBA00023163"/>
    </source>
</evidence>
<protein>
    <submittedName>
        <fullName evidence="5">LuxR family two component transcriptional regulator</fullName>
    </submittedName>
</protein>
<dbReference type="GO" id="GO:0006355">
    <property type="term" value="P:regulation of DNA-templated transcription"/>
    <property type="evidence" value="ECO:0007669"/>
    <property type="project" value="InterPro"/>
</dbReference>
<dbReference type="SUPFAM" id="SSF46894">
    <property type="entry name" value="C-terminal effector domain of the bipartite response regulators"/>
    <property type="match status" value="1"/>
</dbReference>
<dbReference type="CDD" id="cd17535">
    <property type="entry name" value="REC_NarL-like"/>
    <property type="match status" value="1"/>
</dbReference>
<dbReference type="AlphaFoldDB" id="A0A316EN26"/>
<comment type="caution">
    <text evidence="5">The sequence shown here is derived from an EMBL/GenBank/DDBJ whole genome shotgun (WGS) entry which is preliminary data.</text>
</comment>
<dbReference type="PANTHER" id="PTHR43214">
    <property type="entry name" value="TWO-COMPONENT RESPONSE REGULATOR"/>
    <property type="match status" value="1"/>
</dbReference>
<sequence>MIKIVIADDHAIVRSGLRQIIATTSDIVVQAEAADGVEVLARLREAVPDVLLLDLSMPGISGTDLIRRVRTEHASLGILVLTMHNEGQFASRALRAGATGYMTKDSDPGVLLAGIRKVAAGGKFIDPSLVDAMIFDANGEDAPPHRLLSDREFQVLQQLAGGRSINDIAEAYALSAKTISTHKMRLMKKLGISNNSELVRYAVNHGLVR</sequence>